<evidence type="ECO:0000313" key="5">
    <source>
        <dbReference type="EMBL" id="MTB93846.1"/>
    </source>
</evidence>
<evidence type="ECO:0000256" key="1">
    <source>
        <dbReference type="ARBA" id="ARBA00023015"/>
    </source>
</evidence>
<dbReference type="RefSeq" id="WP_154613604.1">
    <property type="nucleotide sequence ID" value="NZ_CP053660.1"/>
</dbReference>
<accession>A0A6I3J0T9</accession>
<sequence length="164" mass="18043">MTATTVTPVTADPHATGATGRDDSLRRLEQEVGVLMRRVRRVIGERARTVHPDLQPASYFMLDYLIGHGPVRASEIAEVFGIDKGAISRQVQHLLELGLVDRSPDPNDGRATLLAVSADAARRIEEVATARRRYLDQRLDDWTDDDLADLAASLGRYNATLGPE</sequence>
<dbReference type="InterPro" id="IPR011991">
    <property type="entry name" value="ArsR-like_HTH"/>
</dbReference>
<proteinExistence type="predicted"/>
<dbReference type="PANTHER" id="PTHR33164">
    <property type="entry name" value="TRANSCRIPTIONAL REGULATOR, MARR FAMILY"/>
    <property type="match status" value="1"/>
</dbReference>
<dbReference type="InterPro" id="IPR000835">
    <property type="entry name" value="HTH_MarR-typ"/>
</dbReference>
<dbReference type="SMART" id="SM00347">
    <property type="entry name" value="HTH_MARR"/>
    <property type="match status" value="1"/>
</dbReference>
<dbReference type="InterPro" id="IPR039422">
    <property type="entry name" value="MarR/SlyA-like"/>
</dbReference>
<dbReference type="PANTHER" id="PTHR33164:SF57">
    <property type="entry name" value="MARR-FAMILY TRANSCRIPTIONAL REGULATOR"/>
    <property type="match status" value="1"/>
</dbReference>
<dbReference type="CDD" id="cd00090">
    <property type="entry name" value="HTH_ARSR"/>
    <property type="match status" value="1"/>
</dbReference>
<evidence type="ECO:0000256" key="4">
    <source>
        <dbReference type="SAM" id="MobiDB-lite"/>
    </source>
</evidence>
<reference evidence="5 6" key="1">
    <citation type="submission" date="2019-10" db="EMBL/GenBank/DDBJ databases">
        <title>Nocardioides novel species isolated from the excrement of Marmot.</title>
        <authorList>
            <person name="Zhang G."/>
        </authorList>
    </citation>
    <scope>NUCLEOTIDE SEQUENCE [LARGE SCALE GENOMIC DNA]</scope>
    <source>
        <strain evidence="6">zg-579</strain>
    </source>
</reference>
<name>A0A6I3J0T9_9ACTN</name>
<dbReference type="InterPro" id="IPR036388">
    <property type="entry name" value="WH-like_DNA-bd_sf"/>
</dbReference>
<protein>
    <submittedName>
        <fullName evidence="5">MarR family transcriptional regulator</fullName>
    </submittedName>
</protein>
<dbReference type="GO" id="GO:0003677">
    <property type="term" value="F:DNA binding"/>
    <property type="evidence" value="ECO:0007669"/>
    <property type="project" value="UniProtKB-KW"/>
</dbReference>
<keyword evidence="2" id="KW-0238">DNA-binding</keyword>
<dbReference type="SUPFAM" id="SSF46785">
    <property type="entry name" value="Winged helix' DNA-binding domain"/>
    <property type="match status" value="1"/>
</dbReference>
<dbReference type="Pfam" id="PF12802">
    <property type="entry name" value="MarR_2"/>
    <property type="match status" value="1"/>
</dbReference>
<dbReference type="AlphaFoldDB" id="A0A6I3J0T9"/>
<dbReference type="PROSITE" id="PS50995">
    <property type="entry name" value="HTH_MARR_2"/>
    <property type="match status" value="1"/>
</dbReference>
<keyword evidence="1" id="KW-0805">Transcription regulation</keyword>
<dbReference type="Gene3D" id="1.10.10.10">
    <property type="entry name" value="Winged helix-like DNA-binding domain superfamily/Winged helix DNA-binding domain"/>
    <property type="match status" value="1"/>
</dbReference>
<dbReference type="GO" id="GO:0006950">
    <property type="term" value="P:response to stress"/>
    <property type="evidence" value="ECO:0007669"/>
    <property type="project" value="TreeGrafter"/>
</dbReference>
<gene>
    <name evidence="5" type="ORF">GGQ22_02005</name>
</gene>
<keyword evidence="3" id="KW-0804">Transcription</keyword>
<dbReference type="InterPro" id="IPR023187">
    <property type="entry name" value="Tscrpt_reg_MarR-type_CS"/>
</dbReference>
<keyword evidence="6" id="KW-1185">Reference proteome</keyword>
<dbReference type="Proteomes" id="UP000433406">
    <property type="component" value="Unassembled WGS sequence"/>
</dbReference>
<comment type="caution">
    <text evidence="5">The sequence shown here is derived from an EMBL/GenBank/DDBJ whole genome shotgun (WGS) entry which is preliminary data.</text>
</comment>
<feature type="compositionally biased region" description="Low complexity" evidence="4">
    <location>
        <begin position="1"/>
        <end position="16"/>
    </location>
</feature>
<dbReference type="InterPro" id="IPR036390">
    <property type="entry name" value="WH_DNA-bd_sf"/>
</dbReference>
<dbReference type="PROSITE" id="PS01117">
    <property type="entry name" value="HTH_MARR_1"/>
    <property type="match status" value="1"/>
</dbReference>
<evidence type="ECO:0000256" key="2">
    <source>
        <dbReference type="ARBA" id="ARBA00023125"/>
    </source>
</evidence>
<dbReference type="GO" id="GO:0003700">
    <property type="term" value="F:DNA-binding transcription factor activity"/>
    <property type="evidence" value="ECO:0007669"/>
    <property type="project" value="InterPro"/>
</dbReference>
<evidence type="ECO:0000313" key="6">
    <source>
        <dbReference type="Proteomes" id="UP000433406"/>
    </source>
</evidence>
<feature type="region of interest" description="Disordered" evidence="4">
    <location>
        <begin position="1"/>
        <end position="24"/>
    </location>
</feature>
<dbReference type="EMBL" id="WLCI01000002">
    <property type="protein sequence ID" value="MTB93846.1"/>
    <property type="molecule type" value="Genomic_DNA"/>
</dbReference>
<evidence type="ECO:0000256" key="3">
    <source>
        <dbReference type="ARBA" id="ARBA00023163"/>
    </source>
</evidence>
<organism evidence="5 6">
    <name type="scientific">Nocardioides marmotae</name>
    <dbReference type="NCBI Taxonomy" id="2663857"/>
    <lineage>
        <taxon>Bacteria</taxon>
        <taxon>Bacillati</taxon>
        <taxon>Actinomycetota</taxon>
        <taxon>Actinomycetes</taxon>
        <taxon>Propionibacteriales</taxon>
        <taxon>Nocardioidaceae</taxon>
        <taxon>Nocardioides</taxon>
    </lineage>
</organism>